<dbReference type="Pfam" id="PF00213">
    <property type="entry name" value="OSCP"/>
    <property type="match status" value="1"/>
</dbReference>
<keyword evidence="6 8" id="KW-0139">CF(1)</keyword>
<evidence type="ECO:0000256" key="1">
    <source>
        <dbReference type="ARBA" id="ARBA00004370"/>
    </source>
</evidence>
<dbReference type="InterPro" id="IPR026015">
    <property type="entry name" value="ATP_synth_OSCP/delta_N_sf"/>
</dbReference>
<protein>
    <recommendedName>
        <fullName evidence="8">ATP synthase subunit delta</fullName>
    </recommendedName>
    <alternativeName>
        <fullName evidence="8">ATP synthase F(1) sector subunit delta</fullName>
    </alternativeName>
    <alternativeName>
        <fullName evidence="8">F-type ATPase subunit delta</fullName>
        <shortName evidence="8">F-ATPase subunit delta</shortName>
    </alternativeName>
</protein>
<dbReference type="EMBL" id="JBHDIY010000002">
    <property type="protein sequence ID" value="MFL4470307.1"/>
    <property type="molecule type" value="Genomic_DNA"/>
</dbReference>
<evidence type="ECO:0000256" key="6">
    <source>
        <dbReference type="ARBA" id="ARBA00023196"/>
    </source>
</evidence>
<comment type="subcellular location">
    <subcellularLocation>
        <location evidence="8">Cell membrane</location>
        <topology evidence="8">Peripheral membrane protein</topology>
    </subcellularLocation>
    <subcellularLocation>
        <location evidence="1">Membrane</location>
    </subcellularLocation>
</comment>
<dbReference type="NCBIfam" id="NF004406">
    <property type="entry name" value="PRK05758.3-2"/>
    <property type="match status" value="1"/>
</dbReference>
<dbReference type="PROSITE" id="PS00389">
    <property type="entry name" value="ATPASE_DELTA"/>
    <property type="match status" value="1"/>
</dbReference>
<reference evidence="9 10" key="1">
    <citation type="submission" date="2024-08" db="EMBL/GenBank/DDBJ databases">
        <title>Tateyamaria sp. nov., isolated from marine algae.</title>
        <authorList>
            <person name="Choi B.J."/>
            <person name="Kim J.M."/>
            <person name="Lee J.K."/>
            <person name="Choi D.G."/>
            <person name="Bayburt H."/>
            <person name="Baek J.H."/>
            <person name="Han D.M."/>
            <person name="Jeon C.O."/>
        </authorList>
    </citation>
    <scope>NUCLEOTIDE SEQUENCE [LARGE SCALE GENOMIC DNA]</scope>
    <source>
        <strain evidence="9 10">KMU-156</strain>
    </source>
</reference>
<evidence type="ECO:0000313" key="10">
    <source>
        <dbReference type="Proteomes" id="UP001627408"/>
    </source>
</evidence>
<gene>
    <name evidence="8" type="primary">atpH</name>
    <name evidence="9" type="ORF">ACERZ8_10640</name>
</gene>
<evidence type="ECO:0000256" key="3">
    <source>
        <dbReference type="ARBA" id="ARBA00022781"/>
    </source>
</evidence>
<dbReference type="Gene3D" id="1.10.520.20">
    <property type="entry name" value="N-terminal domain of the delta subunit of the F1F0-ATP synthase"/>
    <property type="match status" value="1"/>
</dbReference>
<evidence type="ECO:0000256" key="8">
    <source>
        <dbReference type="HAMAP-Rule" id="MF_01416"/>
    </source>
</evidence>
<evidence type="ECO:0000313" key="9">
    <source>
        <dbReference type="EMBL" id="MFL4470307.1"/>
    </source>
</evidence>
<organism evidence="9 10">
    <name type="scientific">Tateyamaria armeniaca</name>
    <dbReference type="NCBI Taxonomy" id="2518930"/>
    <lineage>
        <taxon>Bacteria</taxon>
        <taxon>Pseudomonadati</taxon>
        <taxon>Pseudomonadota</taxon>
        <taxon>Alphaproteobacteria</taxon>
        <taxon>Rhodobacterales</taxon>
        <taxon>Roseobacteraceae</taxon>
        <taxon>Tateyamaria</taxon>
    </lineage>
</organism>
<keyword evidence="5 8" id="KW-0472">Membrane</keyword>
<comment type="function">
    <text evidence="8">This protein is part of the stalk that links CF(0) to CF(1). It either transmits conformational changes from CF(0) to CF(1) or is implicated in proton conduction.</text>
</comment>
<keyword evidence="10" id="KW-1185">Reference proteome</keyword>
<proteinExistence type="inferred from homology"/>
<comment type="similarity">
    <text evidence="8">Belongs to the ATPase delta chain family.</text>
</comment>
<dbReference type="HAMAP" id="MF_01416">
    <property type="entry name" value="ATP_synth_delta_bact"/>
    <property type="match status" value="1"/>
</dbReference>
<keyword evidence="3 8" id="KW-0375">Hydrogen ion transport</keyword>
<dbReference type="NCBIfam" id="TIGR01145">
    <property type="entry name" value="ATP_synt_delta"/>
    <property type="match status" value="1"/>
</dbReference>
<comment type="function">
    <text evidence="8">F(1)F(0) ATP synthase produces ATP from ADP in the presence of a proton or sodium gradient. F-type ATPases consist of two structural domains, F(1) containing the extramembraneous catalytic core and F(0) containing the membrane proton channel, linked together by a central stalk and a peripheral stalk. During catalysis, ATP synthesis in the catalytic domain of F(1) is coupled via a rotary mechanism of the central stalk subunits to proton translocation.</text>
</comment>
<dbReference type="RefSeq" id="WP_407592166.1">
    <property type="nucleotide sequence ID" value="NZ_JBHDIY010000002.1"/>
</dbReference>
<keyword evidence="4 8" id="KW-0406">Ion transport</keyword>
<keyword evidence="2 8" id="KW-0813">Transport</keyword>
<evidence type="ECO:0000256" key="2">
    <source>
        <dbReference type="ARBA" id="ARBA00022448"/>
    </source>
</evidence>
<keyword evidence="7 8" id="KW-0066">ATP synthesis</keyword>
<dbReference type="PRINTS" id="PR00125">
    <property type="entry name" value="ATPASEDELTA"/>
</dbReference>
<dbReference type="SUPFAM" id="SSF47928">
    <property type="entry name" value="N-terminal domain of the delta subunit of the F1F0-ATP synthase"/>
    <property type="match status" value="1"/>
</dbReference>
<dbReference type="Proteomes" id="UP001627408">
    <property type="component" value="Unassembled WGS sequence"/>
</dbReference>
<name>A0ABW8UXA7_9RHOB</name>
<keyword evidence="8" id="KW-1003">Cell membrane</keyword>
<dbReference type="PANTHER" id="PTHR11910">
    <property type="entry name" value="ATP SYNTHASE DELTA CHAIN"/>
    <property type="match status" value="1"/>
</dbReference>
<evidence type="ECO:0000256" key="7">
    <source>
        <dbReference type="ARBA" id="ARBA00023310"/>
    </source>
</evidence>
<accession>A0ABW8UXA7</accession>
<sequence>MSEPASISTGIAARYATAVYELAKDAGDVKSLEGDLATLTSAMADSADFNALIHSPLYSRDEQRAAISAIAKKAGLTSVMTNTLALMAEKRRLFVVPHLVQALRLAIADDKGEVTADVTSAKALTKAQSESLAKTLKARMGKDVTINASVDESLIGGLIVKVGSKMIDTSIRSKLSSLQNAMKEVG</sequence>
<evidence type="ECO:0000256" key="5">
    <source>
        <dbReference type="ARBA" id="ARBA00023136"/>
    </source>
</evidence>
<evidence type="ECO:0000256" key="4">
    <source>
        <dbReference type="ARBA" id="ARBA00023065"/>
    </source>
</evidence>
<dbReference type="NCBIfam" id="NF004402">
    <property type="entry name" value="PRK05758.2-2"/>
    <property type="match status" value="1"/>
</dbReference>
<comment type="caution">
    <text evidence="9">The sequence shown here is derived from an EMBL/GenBank/DDBJ whole genome shotgun (WGS) entry which is preliminary data.</text>
</comment>
<dbReference type="InterPro" id="IPR020781">
    <property type="entry name" value="ATPase_OSCP/d_CS"/>
</dbReference>
<dbReference type="InterPro" id="IPR000711">
    <property type="entry name" value="ATPase_OSCP/dsu"/>
</dbReference>